<reference evidence="8 9" key="1">
    <citation type="submission" date="2022-09" db="EMBL/GenBank/DDBJ databases">
        <authorList>
            <person name="Han X.L."/>
            <person name="Wang Q."/>
            <person name="Lu T."/>
        </authorList>
    </citation>
    <scope>NUCLEOTIDE SEQUENCE [LARGE SCALE GENOMIC DNA]</scope>
    <source>
        <strain evidence="8 9">WQ 127069</strain>
    </source>
</reference>
<keyword evidence="9" id="KW-1185">Reference proteome</keyword>
<evidence type="ECO:0000256" key="3">
    <source>
        <dbReference type="ARBA" id="ARBA00023136"/>
    </source>
</evidence>
<dbReference type="EMBL" id="JAOQIO010000089">
    <property type="protein sequence ID" value="MCU6795063.1"/>
    <property type="molecule type" value="Genomic_DNA"/>
</dbReference>
<dbReference type="PANTHER" id="PTHR43649">
    <property type="entry name" value="ARABINOSE-BINDING PROTEIN-RELATED"/>
    <property type="match status" value="1"/>
</dbReference>
<feature type="signal peptide" evidence="7">
    <location>
        <begin position="1"/>
        <end position="30"/>
    </location>
</feature>
<organism evidence="8 9">
    <name type="scientific">Paenibacillus baimaensis</name>
    <dbReference type="NCBI Taxonomy" id="2982185"/>
    <lineage>
        <taxon>Bacteria</taxon>
        <taxon>Bacillati</taxon>
        <taxon>Bacillota</taxon>
        <taxon>Bacilli</taxon>
        <taxon>Bacillales</taxon>
        <taxon>Paenibacillaceae</taxon>
        <taxon>Paenibacillus</taxon>
    </lineage>
</organism>
<dbReference type="PROSITE" id="PS51257">
    <property type="entry name" value="PROKAR_LIPOPROTEIN"/>
    <property type="match status" value="1"/>
</dbReference>
<accession>A0ABT2UK93</accession>
<keyword evidence="1" id="KW-1003">Cell membrane</keyword>
<sequence>MRKIEISTTHTKIKGMLVSTAMMVALASAAAGCSGKEETGGSQAPSGAPAGAANAPADGKVVSSPLTLSYFVGLPNGLKDANEMEAYKELEKKTGIHVNFMHPAVGQEANQFNLMLSSGDYPDVIEWGWSAYPGGGQNALNNGVIIKLNDYIDKYAPNLKKFLAENPEARKQVSTDNGDIYTFPFIRNDPSLQTYFGLGIRKDWLQKLQLPMPETIDEWHTVLKAFKEKDPNGNGKADEIPMLLLKSKLAFGNLYLNAWGVRYDFYLDNGKVQYGPVKPQYKEFLTTMRNWYKEGLIDPDYAATNDKQKDAKVTGDLVGATDMAVGGGIGKYMAAMKDKHPTFDLAGAPYPTLKKGDKPVQGQQEPIFNGYGAVITKNNKHIIETVKWLDYKYGEEGHMLFNFGVPGKSYTMENGFPKYTDDVMKNKDGLSFSAALSKYAVPFGAPLVQDKRYQEQNASMPQQTEALKTWVQPDNKGILPPLSLTSEEASQIALIMNDVKTYTDEMFDKFVMGAEPIENFDKFVDRLNKMNIQEAVKIEQAAYERYLKR</sequence>
<evidence type="ECO:0000256" key="4">
    <source>
        <dbReference type="ARBA" id="ARBA00023139"/>
    </source>
</evidence>
<gene>
    <name evidence="8" type="ORF">OB236_23425</name>
</gene>
<evidence type="ECO:0000256" key="6">
    <source>
        <dbReference type="SAM" id="MobiDB-lite"/>
    </source>
</evidence>
<dbReference type="Proteomes" id="UP001652445">
    <property type="component" value="Unassembled WGS sequence"/>
</dbReference>
<dbReference type="PANTHER" id="PTHR43649:SF33">
    <property type="entry name" value="POLYGALACTURONAN_RHAMNOGALACTURONAN-BINDING PROTEIN YTCQ"/>
    <property type="match status" value="1"/>
</dbReference>
<name>A0ABT2UK93_9BACL</name>
<protein>
    <submittedName>
        <fullName evidence="8">Extracellular solute-binding protein</fullName>
    </submittedName>
</protein>
<dbReference type="InterPro" id="IPR050490">
    <property type="entry name" value="Bact_solute-bd_prot1"/>
</dbReference>
<keyword evidence="2 7" id="KW-0732">Signal</keyword>
<dbReference type="RefSeq" id="WP_262686113.1">
    <property type="nucleotide sequence ID" value="NZ_JAOQIO010000089.1"/>
</dbReference>
<dbReference type="SUPFAM" id="SSF53850">
    <property type="entry name" value="Periplasmic binding protein-like II"/>
    <property type="match status" value="1"/>
</dbReference>
<evidence type="ECO:0000256" key="2">
    <source>
        <dbReference type="ARBA" id="ARBA00022729"/>
    </source>
</evidence>
<evidence type="ECO:0000313" key="8">
    <source>
        <dbReference type="EMBL" id="MCU6795063.1"/>
    </source>
</evidence>
<proteinExistence type="predicted"/>
<keyword evidence="4" id="KW-0564">Palmitate</keyword>
<comment type="caution">
    <text evidence="8">The sequence shown here is derived from an EMBL/GenBank/DDBJ whole genome shotgun (WGS) entry which is preliminary data.</text>
</comment>
<dbReference type="Gene3D" id="3.40.190.10">
    <property type="entry name" value="Periplasmic binding protein-like II"/>
    <property type="match status" value="2"/>
</dbReference>
<evidence type="ECO:0000256" key="5">
    <source>
        <dbReference type="ARBA" id="ARBA00023288"/>
    </source>
</evidence>
<keyword evidence="5" id="KW-0449">Lipoprotein</keyword>
<evidence type="ECO:0000256" key="7">
    <source>
        <dbReference type="SAM" id="SignalP"/>
    </source>
</evidence>
<evidence type="ECO:0000256" key="1">
    <source>
        <dbReference type="ARBA" id="ARBA00022475"/>
    </source>
</evidence>
<feature type="compositionally biased region" description="Low complexity" evidence="6">
    <location>
        <begin position="40"/>
        <end position="56"/>
    </location>
</feature>
<dbReference type="Pfam" id="PF13416">
    <property type="entry name" value="SBP_bac_8"/>
    <property type="match status" value="1"/>
</dbReference>
<feature type="chain" id="PRO_5046585581" evidence="7">
    <location>
        <begin position="31"/>
        <end position="549"/>
    </location>
</feature>
<feature type="region of interest" description="Disordered" evidence="6">
    <location>
        <begin position="34"/>
        <end position="56"/>
    </location>
</feature>
<dbReference type="InterPro" id="IPR006059">
    <property type="entry name" value="SBP"/>
</dbReference>
<evidence type="ECO:0000313" key="9">
    <source>
        <dbReference type="Proteomes" id="UP001652445"/>
    </source>
</evidence>
<keyword evidence="3" id="KW-0472">Membrane</keyword>